<dbReference type="Pfam" id="PF01535">
    <property type="entry name" value="PPR"/>
    <property type="match status" value="3"/>
</dbReference>
<accession>A0A0G4IPD8</accession>
<dbReference type="PANTHER" id="PTHR47447:SF17">
    <property type="entry name" value="OS12G0638900 PROTEIN"/>
    <property type="match status" value="1"/>
</dbReference>
<dbReference type="Gene3D" id="1.25.40.10">
    <property type="entry name" value="Tetratricopeptide repeat domain"/>
    <property type="match status" value="3"/>
</dbReference>
<dbReference type="InterPro" id="IPR032867">
    <property type="entry name" value="DYW_dom"/>
</dbReference>
<feature type="repeat" description="PPR" evidence="2">
    <location>
        <begin position="354"/>
        <end position="388"/>
    </location>
</feature>
<name>A0A0G4IPD8_PLABS</name>
<dbReference type="OrthoDB" id="185373at2759"/>
<dbReference type="GO" id="GO:0008270">
    <property type="term" value="F:zinc ion binding"/>
    <property type="evidence" value="ECO:0007669"/>
    <property type="project" value="InterPro"/>
</dbReference>
<keyword evidence="5" id="KW-1185">Reference proteome</keyword>
<evidence type="ECO:0000313" key="4">
    <source>
        <dbReference type="EMBL" id="CEO97075.1"/>
    </source>
</evidence>
<dbReference type="InterPro" id="IPR011990">
    <property type="entry name" value="TPR-like_helical_dom_sf"/>
</dbReference>
<proteinExistence type="predicted"/>
<dbReference type="PROSITE" id="PS51375">
    <property type="entry name" value="PPR"/>
    <property type="match status" value="1"/>
</dbReference>
<organism evidence="4 5">
    <name type="scientific">Plasmodiophora brassicae</name>
    <name type="common">Clubroot disease agent</name>
    <dbReference type="NCBI Taxonomy" id="37360"/>
    <lineage>
        <taxon>Eukaryota</taxon>
        <taxon>Sar</taxon>
        <taxon>Rhizaria</taxon>
        <taxon>Endomyxa</taxon>
        <taxon>Phytomyxea</taxon>
        <taxon>Plasmodiophorida</taxon>
        <taxon>Plasmodiophoridae</taxon>
        <taxon>Plasmodiophora</taxon>
    </lineage>
</organism>
<dbReference type="Proteomes" id="UP000039324">
    <property type="component" value="Unassembled WGS sequence"/>
</dbReference>
<dbReference type="AlphaFoldDB" id="A0A0G4IPD8"/>
<evidence type="ECO:0000256" key="2">
    <source>
        <dbReference type="PROSITE-ProRule" id="PRU00708"/>
    </source>
</evidence>
<dbReference type="EMBL" id="CDSF01000078">
    <property type="protein sequence ID" value="CEO97075.1"/>
    <property type="molecule type" value="Genomic_DNA"/>
</dbReference>
<dbReference type="InterPro" id="IPR002885">
    <property type="entry name" value="PPR_rpt"/>
</dbReference>
<dbReference type="PANTHER" id="PTHR47447">
    <property type="entry name" value="OS03G0856100 PROTEIN"/>
    <property type="match status" value="1"/>
</dbReference>
<evidence type="ECO:0000256" key="1">
    <source>
        <dbReference type="ARBA" id="ARBA00022737"/>
    </source>
</evidence>
<protein>
    <recommendedName>
        <fullName evidence="3">DYW domain-containing protein</fullName>
    </recommendedName>
</protein>
<dbReference type="Pfam" id="PF14432">
    <property type="entry name" value="DYW_deaminase"/>
    <property type="match status" value="1"/>
</dbReference>
<sequence>MIGGRRLLGVRWHRYKAIPRRLAEIEFGHREQPAYRPFYRFMRQPTAVEGVRRLKVENDPDLAWQIFDRVAWTNMDVQPDGRFYHAMLMCCKRCMPGKAPAVLDVAIRRDVPVDDDLFSAFIDGCSTASPPLVSVVLERYSKYGPRSHRVMSNVARFCRQARQPSAALFLLSDALSNDVLVSDRLLSTLAACCAEAQCPEAADTADHLLDLIRSKRISSHRNARVFVDLAETFLSQKRLDRIVPMLDVMESEGVPVPPRLYATLLSSFAEHDRVSEGLFVFQKMVDPGPGEISALIAAAGRCLELSALVSLHQHVQEKVDDELASALIVAYSDCDRLDLAERVFHDRCNVGAPGRATFNAVLDAYARHGLHQQALATFGQLKSAPVKSNQKTLALLLRSSSYAADLAGANAILHEFARTWDVRPNQEGTKYMIDLYGKAGDLDAAEKLATTPELRLSLLVAIGKHRDLARAERVFATIRSLKNAEPDLVTAYMVMMDLYAAVDRLRDVEHLRDELSARPVAEVPVRAMLLLDDRTVRFVSGDVDQDPILGDAHATMLQKLEGNGYNANLSVVTRKTSSGEEARRLVTRHACKLAVAYGLVTLPTDAPVVIACTQRMCADCHDAMKRLSALSKREIRIRDAVRHHRFYAGLCSCSDEW</sequence>
<reference evidence="4 5" key="1">
    <citation type="submission" date="2015-02" db="EMBL/GenBank/DDBJ databases">
        <authorList>
            <person name="Chooi Y.-H."/>
        </authorList>
    </citation>
    <scope>NUCLEOTIDE SEQUENCE [LARGE SCALE GENOMIC DNA]</scope>
    <source>
        <strain evidence="4">E3</strain>
    </source>
</reference>
<dbReference type="STRING" id="37360.A0A0G4IPD8"/>
<gene>
    <name evidence="4" type="ORF">PBRA_005679</name>
</gene>
<evidence type="ECO:0000259" key="3">
    <source>
        <dbReference type="Pfam" id="PF14432"/>
    </source>
</evidence>
<feature type="domain" description="DYW" evidence="3">
    <location>
        <begin position="564"/>
        <end position="657"/>
    </location>
</feature>
<keyword evidence="1" id="KW-0677">Repeat</keyword>
<evidence type="ECO:0000313" key="5">
    <source>
        <dbReference type="Proteomes" id="UP000039324"/>
    </source>
</evidence>